<dbReference type="InterPro" id="IPR004211">
    <property type="entry name" value="Endonuclease_7"/>
</dbReference>
<dbReference type="Pfam" id="PF02945">
    <property type="entry name" value="Endonuclease_7"/>
    <property type="match status" value="1"/>
</dbReference>
<proteinExistence type="predicted"/>
<dbReference type="Gene3D" id="3.40.1800.10">
    <property type="entry name" value="His-Me finger endonucleases"/>
    <property type="match status" value="1"/>
</dbReference>
<sequence>MPGASKKRKGNDNMLQCKECKQEIEEDEFAMSGYIRKGDGARSKRNYCKKCAAQRTKKYRATHPVYAAAATAATEAWRKKNPFRHKLTSSKAHAKRLGYSPCNASAFEIAEAFSGKCHICGTPEIECTTKLHLDHNHATGEFRGCLCGRCNVGIGILGDSEAILTAAINYLESPKKAKKRVR</sequence>
<evidence type="ECO:0000313" key="1">
    <source>
        <dbReference type="EMBL" id="KKK87083.1"/>
    </source>
</evidence>
<dbReference type="EMBL" id="LAZR01050561">
    <property type="protein sequence ID" value="KKK87083.1"/>
    <property type="molecule type" value="Genomic_DNA"/>
</dbReference>
<comment type="caution">
    <text evidence="1">The sequence shown here is derived from an EMBL/GenBank/DDBJ whole genome shotgun (WGS) entry which is preliminary data.</text>
</comment>
<dbReference type="AlphaFoldDB" id="A0A0F8Z0B0"/>
<name>A0A0F8Z0B0_9ZZZZ</name>
<dbReference type="InterPro" id="IPR038563">
    <property type="entry name" value="Endonuclease_7_sf"/>
</dbReference>
<accession>A0A0F8Z0B0</accession>
<evidence type="ECO:0008006" key="2">
    <source>
        <dbReference type="Google" id="ProtNLM"/>
    </source>
</evidence>
<protein>
    <recommendedName>
        <fullName evidence="2">Recombination endonuclease VII</fullName>
    </recommendedName>
</protein>
<organism evidence="1">
    <name type="scientific">marine sediment metagenome</name>
    <dbReference type="NCBI Taxonomy" id="412755"/>
    <lineage>
        <taxon>unclassified sequences</taxon>
        <taxon>metagenomes</taxon>
        <taxon>ecological metagenomes</taxon>
    </lineage>
</organism>
<reference evidence="1" key="1">
    <citation type="journal article" date="2015" name="Nature">
        <title>Complex archaea that bridge the gap between prokaryotes and eukaryotes.</title>
        <authorList>
            <person name="Spang A."/>
            <person name="Saw J.H."/>
            <person name="Jorgensen S.L."/>
            <person name="Zaremba-Niedzwiedzka K."/>
            <person name="Martijn J."/>
            <person name="Lind A.E."/>
            <person name="van Eijk R."/>
            <person name="Schleper C."/>
            <person name="Guy L."/>
            <person name="Ettema T.J."/>
        </authorList>
    </citation>
    <scope>NUCLEOTIDE SEQUENCE</scope>
</reference>
<dbReference type="InterPro" id="IPR044925">
    <property type="entry name" value="His-Me_finger_sf"/>
</dbReference>
<dbReference type="SUPFAM" id="SSF54060">
    <property type="entry name" value="His-Me finger endonucleases"/>
    <property type="match status" value="1"/>
</dbReference>
<gene>
    <name evidence="1" type="ORF">LCGC14_2756800</name>
</gene>